<dbReference type="Proteomes" id="UP000054937">
    <property type="component" value="Unassembled WGS sequence"/>
</dbReference>
<dbReference type="InterPro" id="IPR003123">
    <property type="entry name" value="VPS9"/>
</dbReference>
<evidence type="ECO:0000313" key="4">
    <source>
        <dbReference type="EMBL" id="KRX11191.1"/>
    </source>
</evidence>
<dbReference type="PROSITE" id="PS51205">
    <property type="entry name" value="VPS9"/>
    <property type="match status" value="1"/>
</dbReference>
<sequence>MKEAEEKVLEGLTESEIEEFIYEIVENSEILPEILQQYRYVPKRNKSSGKVEKQEQMLNKQKNIDIYKNAYQYKQILNCINEQIKCEKHPLFIIKEDFLKYFLQSNKNPADFSSTNQSQKQMQEQEIQNYIKEIKAFVNFFIGVIKAYYNLDEIVINSQSNASSFIYSVYEQQNQNLYQQKQMGWENQNQNQNFISQKSFEKVESFVNQENLTNFVTSLLFQNSSFFNMVFQVFSMIEGELQFNFQKNMVLLQNSKPEVFGINAEFQLNDKTINYIYEELQQKQKENLEEYNLQNKEKNQSFMHNLQQDGHSNENSSQNQNQDQNQNQQNSQKPYQICIDKLIKLRQQKEPIKMLKVLIDTSEGIKQSIQDFYSKESEKIKQIEKNLIQQNISLKMEQEKKLKEGQIKGENLQKQEVENEIENYKQEQKQQNKEEGEIFQLNFDNFNYNSIKQKYEDYFLSKVYDGDHFLSLFVYFVVTTQIKELYVYLQIVRSFVHRNSKFSISGYLMITIESCVHYIAGYQKSIKKL</sequence>
<comment type="caution">
    <text evidence="4">The sequence shown here is derived from an EMBL/GenBank/DDBJ whole genome shotgun (WGS) entry which is preliminary data.</text>
</comment>
<gene>
    <name evidence="4" type="ORF">PPERSA_07716</name>
</gene>
<feature type="region of interest" description="Disordered" evidence="2">
    <location>
        <begin position="306"/>
        <end position="332"/>
    </location>
</feature>
<evidence type="ECO:0000256" key="1">
    <source>
        <dbReference type="SAM" id="Coils"/>
    </source>
</evidence>
<keyword evidence="1" id="KW-0175">Coiled coil</keyword>
<dbReference type="AlphaFoldDB" id="A0A0V0R9M8"/>
<organism evidence="4 5">
    <name type="scientific">Pseudocohnilembus persalinus</name>
    <name type="common">Ciliate</name>
    <dbReference type="NCBI Taxonomy" id="266149"/>
    <lineage>
        <taxon>Eukaryota</taxon>
        <taxon>Sar</taxon>
        <taxon>Alveolata</taxon>
        <taxon>Ciliophora</taxon>
        <taxon>Intramacronucleata</taxon>
        <taxon>Oligohymenophorea</taxon>
        <taxon>Scuticociliatia</taxon>
        <taxon>Philasterida</taxon>
        <taxon>Pseudocohnilembidae</taxon>
        <taxon>Pseudocohnilembus</taxon>
    </lineage>
</organism>
<accession>A0A0V0R9M8</accession>
<dbReference type="Pfam" id="PF02204">
    <property type="entry name" value="VPS9"/>
    <property type="match status" value="1"/>
</dbReference>
<dbReference type="SUPFAM" id="SSF109993">
    <property type="entry name" value="VPS9 domain"/>
    <property type="match status" value="1"/>
</dbReference>
<protein>
    <recommendedName>
        <fullName evidence="3">VPS9 domain-containing protein</fullName>
    </recommendedName>
</protein>
<keyword evidence="5" id="KW-1185">Reference proteome</keyword>
<evidence type="ECO:0000259" key="3">
    <source>
        <dbReference type="PROSITE" id="PS51205"/>
    </source>
</evidence>
<feature type="coiled-coil region" evidence="1">
    <location>
        <begin position="380"/>
        <end position="437"/>
    </location>
</feature>
<dbReference type="OrthoDB" id="300289at2759"/>
<dbReference type="Gene3D" id="1.20.1050.80">
    <property type="entry name" value="VPS9 domain"/>
    <property type="match status" value="1"/>
</dbReference>
<dbReference type="InParanoid" id="A0A0V0R9M8"/>
<dbReference type="InterPro" id="IPR037191">
    <property type="entry name" value="VPS9_dom_sf"/>
</dbReference>
<name>A0A0V0R9M8_PSEPJ</name>
<evidence type="ECO:0000256" key="2">
    <source>
        <dbReference type="SAM" id="MobiDB-lite"/>
    </source>
</evidence>
<feature type="domain" description="VPS9" evidence="3">
    <location>
        <begin position="306"/>
        <end position="528"/>
    </location>
</feature>
<feature type="compositionally biased region" description="Low complexity" evidence="2">
    <location>
        <begin position="313"/>
        <end position="332"/>
    </location>
</feature>
<reference evidence="4 5" key="1">
    <citation type="journal article" date="2015" name="Sci. Rep.">
        <title>Genome of the facultative scuticociliatosis pathogen Pseudocohnilembus persalinus provides insight into its virulence through horizontal gene transfer.</title>
        <authorList>
            <person name="Xiong J."/>
            <person name="Wang G."/>
            <person name="Cheng J."/>
            <person name="Tian M."/>
            <person name="Pan X."/>
            <person name="Warren A."/>
            <person name="Jiang C."/>
            <person name="Yuan D."/>
            <person name="Miao W."/>
        </authorList>
    </citation>
    <scope>NUCLEOTIDE SEQUENCE [LARGE SCALE GENOMIC DNA]</scope>
    <source>
        <strain evidence="4">36N120E</strain>
    </source>
</reference>
<proteinExistence type="predicted"/>
<evidence type="ECO:0000313" key="5">
    <source>
        <dbReference type="Proteomes" id="UP000054937"/>
    </source>
</evidence>
<dbReference type="EMBL" id="LDAU01000003">
    <property type="protein sequence ID" value="KRX11191.1"/>
    <property type="molecule type" value="Genomic_DNA"/>
</dbReference>